<keyword evidence="7 11" id="KW-0812">Transmembrane</keyword>
<comment type="function">
    <text evidence="11">Mannosyltransferase involved in glycosylphosphatidylinositol-anchor biosynthesis.</text>
</comment>
<name>A0A8J2S8G0_9CRUS</name>
<feature type="transmembrane region" description="Helical" evidence="11">
    <location>
        <begin position="215"/>
        <end position="243"/>
    </location>
</feature>
<dbReference type="PANTHER" id="PTHR12468">
    <property type="entry name" value="GPI MANNOSYLTRANSFERASE 2"/>
    <property type="match status" value="1"/>
</dbReference>
<reference evidence="12" key="1">
    <citation type="submission" date="2021-11" db="EMBL/GenBank/DDBJ databases">
        <authorList>
            <person name="Schell T."/>
        </authorList>
    </citation>
    <scope>NUCLEOTIDE SEQUENCE</scope>
    <source>
        <strain evidence="12">M5</strain>
    </source>
</reference>
<dbReference type="UniPathway" id="UPA00196"/>
<comment type="subcellular location">
    <subcellularLocation>
        <location evidence="1 11">Endoplasmic reticulum membrane</location>
        <topology evidence="1 11">Multi-pass membrane protein</topology>
    </subcellularLocation>
</comment>
<evidence type="ECO:0000256" key="10">
    <source>
        <dbReference type="ARBA" id="ARBA00023136"/>
    </source>
</evidence>
<evidence type="ECO:0000256" key="4">
    <source>
        <dbReference type="ARBA" id="ARBA00022502"/>
    </source>
</evidence>
<feature type="transmembrane region" description="Helical" evidence="11">
    <location>
        <begin position="146"/>
        <end position="168"/>
    </location>
</feature>
<feature type="transmembrane region" description="Helical" evidence="11">
    <location>
        <begin position="118"/>
        <end position="140"/>
    </location>
</feature>
<comment type="similarity">
    <text evidence="3 11">Belongs to the PIGV family.</text>
</comment>
<feature type="transmembrane region" description="Helical" evidence="11">
    <location>
        <begin position="349"/>
        <end position="367"/>
    </location>
</feature>
<dbReference type="OrthoDB" id="10252502at2759"/>
<dbReference type="PANTHER" id="PTHR12468:SF2">
    <property type="entry name" value="GPI MANNOSYLTRANSFERASE 2"/>
    <property type="match status" value="1"/>
</dbReference>
<evidence type="ECO:0000256" key="3">
    <source>
        <dbReference type="ARBA" id="ARBA00008698"/>
    </source>
</evidence>
<dbReference type="InterPro" id="IPR007315">
    <property type="entry name" value="PIG-V/Gpi18"/>
</dbReference>
<evidence type="ECO:0000313" key="13">
    <source>
        <dbReference type="Proteomes" id="UP000789390"/>
    </source>
</evidence>
<organism evidence="12 13">
    <name type="scientific">Daphnia galeata</name>
    <dbReference type="NCBI Taxonomy" id="27404"/>
    <lineage>
        <taxon>Eukaryota</taxon>
        <taxon>Metazoa</taxon>
        <taxon>Ecdysozoa</taxon>
        <taxon>Arthropoda</taxon>
        <taxon>Crustacea</taxon>
        <taxon>Branchiopoda</taxon>
        <taxon>Diplostraca</taxon>
        <taxon>Cladocera</taxon>
        <taxon>Anomopoda</taxon>
        <taxon>Daphniidae</taxon>
        <taxon>Daphnia</taxon>
    </lineage>
</organism>
<keyword evidence="10 11" id="KW-0472">Membrane</keyword>
<dbReference type="GO" id="GO:0031501">
    <property type="term" value="C:mannosyltransferase complex"/>
    <property type="evidence" value="ECO:0007669"/>
    <property type="project" value="TreeGrafter"/>
</dbReference>
<evidence type="ECO:0000256" key="11">
    <source>
        <dbReference type="RuleBase" id="RU363112"/>
    </source>
</evidence>
<proteinExistence type="inferred from homology"/>
<gene>
    <name evidence="12" type="ORF">DGAL_LOCUS16427</name>
</gene>
<dbReference type="Proteomes" id="UP000789390">
    <property type="component" value="Unassembled WGS sequence"/>
</dbReference>
<dbReference type="EC" id="2.4.1.-" evidence="11"/>
<feature type="transmembrane region" description="Helical" evidence="11">
    <location>
        <begin position="464"/>
        <end position="484"/>
    </location>
</feature>
<accession>A0A8J2S8G0</accession>
<keyword evidence="13" id="KW-1185">Reference proteome</keyword>
<keyword evidence="6 11" id="KW-0808">Transferase</keyword>
<keyword evidence="4 11" id="KW-0337">GPI-anchor biosynthesis</keyword>
<dbReference type="EMBL" id="CAKKLH010000329">
    <property type="protein sequence ID" value="CAH0112658.1"/>
    <property type="molecule type" value="Genomic_DNA"/>
</dbReference>
<evidence type="ECO:0000256" key="8">
    <source>
        <dbReference type="ARBA" id="ARBA00022824"/>
    </source>
</evidence>
<feature type="transmembrane region" description="Helical" evidence="11">
    <location>
        <begin position="420"/>
        <end position="437"/>
    </location>
</feature>
<keyword evidence="5 11" id="KW-0328">Glycosyltransferase</keyword>
<dbReference type="GO" id="GO:0005789">
    <property type="term" value="C:endoplasmic reticulum membrane"/>
    <property type="evidence" value="ECO:0007669"/>
    <property type="project" value="UniProtKB-SubCell"/>
</dbReference>
<feature type="transmembrane region" description="Helical" evidence="11">
    <location>
        <begin position="180"/>
        <end position="209"/>
    </location>
</feature>
<evidence type="ECO:0000256" key="2">
    <source>
        <dbReference type="ARBA" id="ARBA00004687"/>
    </source>
</evidence>
<evidence type="ECO:0000256" key="9">
    <source>
        <dbReference type="ARBA" id="ARBA00022989"/>
    </source>
</evidence>
<keyword evidence="9 11" id="KW-1133">Transmembrane helix</keyword>
<dbReference type="GO" id="GO:0006506">
    <property type="term" value="P:GPI anchor biosynthetic process"/>
    <property type="evidence" value="ECO:0007669"/>
    <property type="project" value="UniProtKB-UniPathway"/>
</dbReference>
<dbReference type="AlphaFoldDB" id="A0A8J2S8G0"/>
<comment type="pathway">
    <text evidence="2 11">Glycolipid biosynthesis; glycosylphosphatidylinositol-anchor biosynthesis.</text>
</comment>
<comment type="caution">
    <text evidence="12">The sequence shown here is derived from an EMBL/GenBank/DDBJ whole genome shotgun (WGS) entry which is preliminary data.</text>
</comment>
<feature type="transmembrane region" description="Helical" evidence="11">
    <location>
        <begin position="393"/>
        <end position="414"/>
    </location>
</feature>
<protein>
    <recommendedName>
        <fullName evidence="11">GPI mannosyltransferase 2</fullName>
        <ecNumber evidence="11">2.4.1.-</ecNumber>
    </recommendedName>
</protein>
<feature type="transmembrane region" description="Helical" evidence="11">
    <location>
        <begin position="255"/>
        <end position="280"/>
    </location>
</feature>
<dbReference type="Pfam" id="PF04188">
    <property type="entry name" value="Mannosyl_trans2"/>
    <property type="match status" value="1"/>
</dbReference>
<evidence type="ECO:0000256" key="5">
    <source>
        <dbReference type="ARBA" id="ARBA00022676"/>
    </source>
</evidence>
<sequence>MSLLKWQTGKVHVKMSALGSKVNKNAFNEIQFIKPMLCNRLLLVILQVFFNHLIPDHQSDGFQSPYKLIIPSNSTLLDTIVDFTLGGFARWDGQYFLHISTLGYTHENCLAFFPAYPLLLRFTSVFISFFSYHTLTYWNATLLSSIIINILCFVIGAQFLFLITVKLFGNSNFALRSWKLFCISPATIFFLAPYSESLFSALTFGGIYYCIEYKFVTASIFFAASGLTRSNGLINIGFLLYFALQKALRIKWKSLPTLTAQIVLSVTITVFFPFLCYQYYAFSLFCFHKPHSLPEVIYNYLTDRNVTVRGERIPQWCQHSIPFSYSVIQSQYWNVGFLRYFEWKQLPNFLLAAPILSLVILYSLLFVKQKLLQFKSRPLTNAQSSSHPIFQRAAAVFAAHSIFLGCFTFFFAHVQISTRLIGSSCPAVYWMMSWMMNGTKASKRSVMEQWDPLRQKDLSFTGKLVRFYCLFYVVVGTGMFVNHLPWT</sequence>
<evidence type="ECO:0000256" key="1">
    <source>
        <dbReference type="ARBA" id="ARBA00004477"/>
    </source>
</evidence>
<dbReference type="GO" id="GO:0004376">
    <property type="term" value="F:GPI mannosyltransferase activity"/>
    <property type="evidence" value="ECO:0007669"/>
    <property type="project" value="InterPro"/>
</dbReference>
<keyword evidence="8 11" id="KW-0256">Endoplasmic reticulum</keyword>
<dbReference type="GO" id="GO:0000009">
    <property type="term" value="F:alpha-1,6-mannosyltransferase activity"/>
    <property type="evidence" value="ECO:0007669"/>
    <property type="project" value="InterPro"/>
</dbReference>
<evidence type="ECO:0000256" key="7">
    <source>
        <dbReference type="ARBA" id="ARBA00022692"/>
    </source>
</evidence>
<evidence type="ECO:0000313" key="12">
    <source>
        <dbReference type="EMBL" id="CAH0112658.1"/>
    </source>
</evidence>
<evidence type="ECO:0000256" key="6">
    <source>
        <dbReference type="ARBA" id="ARBA00022679"/>
    </source>
</evidence>